<comment type="caution">
    <text evidence="2">The sequence shown here is derived from an EMBL/GenBank/DDBJ whole genome shotgun (WGS) entry which is preliminary data.</text>
</comment>
<reference evidence="2 3" key="1">
    <citation type="submission" date="2019-08" db="EMBL/GenBank/DDBJ databases">
        <title>Genomes of Antarctic Bizionia species.</title>
        <authorList>
            <person name="Bowman J.P."/>
        </authorList>
    </citation>
    <scope>NUCLEOTIDE SEQUENCE [LARGE SCALE GENOMIC DNA]</scope>
    <source>
        <strain evidence="2 3">APA-1</strain>
    </source>
</reference>
<sequence>MFQFRSKTNKSRSKGNGGWPSVAIAIRRQRPLCSFQENENKPRFFWFVFSSMEKMNFINKCVNQSFTNTLKRHKKQCE</sequence>
<proteinExistence type="predicted"/>
<protein>
    <submittedName>
        <fullName evidence="2">Uncharacterized protein</fullName>
    </submittedName>
</protein>
<feature type="region of interest" description="Disordered" evidence="1">
    <location>
        <begin position="1"/>
        <end position="20"/>
    </location>
</feature>
<dbReference type="EMBL" id="VSKL01000006">
    <property type="protein sequence ID" value="TYB71637.1"/>
    <property type="molecule type" value="Genomic_DNA"/>
</dbReference>
<evidence type="ECO:0000313" key="2">
    <source>
        <dbReference type="EMBL" id="TYB71637.1"/>
    </source>
</evidence>
<evidence type="ECO:0000313" key="3">
    <source>
        <dbReference type="Proteomes" id="UP000324358"/>
    </source>
</evidence>
<gene>
    <name evidence="2" type="ORF">ES675_13880</name>
</gene>
<dbReference type="Proteomes" id="UP000324358">
    <property type="component" value="Unassembled WGS sequence"/>
</dbReference>
<organism evidence="2 3">
    <name type="scientific">Bizionia algoritergicola</name>
    <dbReference type="NCBI Taxonomy" id="291187"/>
    <lineage>
        <taxon>Bacteria</taxon>
        <taxon>Pseudomonadati</taxon>
        <taxon>Bacteroidota</taxon>
        <taxon>Flavobacteriia</taxon>
        <taxon>Flavobacteriales</taxon>
        <taxon>Flavobacteriaceae</taxon>
        <taxon>Bizionia</taxon>
    </lineage>
</organism>
<evidence type="ECO:0000256" key="1">
    <source>
        <dbReference type="SAM" id="MobiDB-lite"/>
    </source>
</evidence>
<name>A0A5D0QR63_9FLAO</name>
<keyword evidence="3" id="KW-1185">Reference proteome</keyword>
<dbReference type="AlphaFoldDB" id="A0A5D0QR63"/>
<accession>A0A5D0QR63</accession>